<reference evidence="1" key="1">
    <citation type="journal article" date="2020" name="Nature">
        <title>Giant virus diversity and host interactions through global metagenomics.</title>
        <authorList>
            <person name="Schulz F."/>
            <person name="Roux S."/>
            <person name="Paez-Espino D."/>
            <person name="Jungbluth S."/>
            <person name="Walsh D.A."/>
            <person name="Denef V.J."/>
            <person name="McMahon K.D."/>
            <person name="Konstantinidis K.T."/>
            <person name="Eloe-Fadrosh E.A."/>
            <person name="Kyrpides N.C."/>
            <person name="Woyke T."/>
        </authorList>
    </citation>
    <scope>NUCLEOTIDE SEQUENCE</scope>
    <source>
        <strain evidence="1">GVMAG-M-3300020565-3</strain>
    </source>
</reference>
<proteinExistence type="predicted"/>
<dbReference type="PROSITE" id="PS00092">
    <property type="entry name" value="N6_MTASE"/>
    <property type="match status" value="1"/>
</dbReference>
<protein>
    <submittedName>
        <fullName evidence="1">Uncharacterized protein</fullName>
    </submittedName>
</protein>
<dbReference type="SUPFAM" id="SSF53335">
    <property type="entry name" value="S-adenosyl-L-methionine-dependent methyltransferases"/>
    <property type="match status" value="1"/>
</dbReference>
<accession>A0A6C0CEW1</accession>
<dbReference type="GO" id="GO:0008168">
    <property type="term" value="F:methyltransferase activity"/>
    <property type="evidence" value="ECO:0007669"/>
    <property type="project" value="InterPro"/>
</dbReference>
<dbReference type="InterPro" id="IPR029063">
    <property type="entry name" value="SAM-dependent_MTases_sf"/>
</dbReference>
<dbReference type="InterPro" id="IPR002052">
    <property type="entry name" value="DNA_methylase_N6_adenine_CS"/>
</dbReference>
<name>A0A6C0CEW1_9ZZZZ</name>
<dbReference type="Gene3D" id="3.40.50.150">
    <property type="entry name" value="Vaccinia Virus protein VP39"/>
    <property type="match status" value="1"/>
</dbReference>
<sequence>MILLIYYYKDIYSIKGMTKQLLGQFYTTNYTYILQNMYIPDNISNIIEPFAGAGDLLNFITPNDRDKYNIECYDIEPKKDFIVKRDTLLNPPNFDNAFVITNPPYLARNKCADKAIFTKYNTNDLYKCFLQVLIGSRCLGGILILPLNFLCSIRKADIELRRNFVKQYDILICNIFEEQVFDDTSYTICCFQFRAKNDALDNMSGSCGSCDCYIYPSNKRISFVLNADNNYTIGGKIYNLEKNAKYKIDRATRVLKNTEGLTSILVKCIDDNINSKICLSIVDDAMRDKYIDNTPKLTARSYAVLVIEPKITLEEQRDLVNKFNTYMETHRDKYNSLFLTNYRESNSIARKRISFGLVYEICGYLLIPLSSASSS</sequence>
<dbReference type="GO" id="GO:0032259">
    <property type="term" value="P:methylation"/>
    <property type="evidence" value="ECO:0007669"/>
    <property type="project" value="InterPro"/>
</dbReference>
<dbReference type="AlphaFoldDB" id="A0A6C0CEW1"/>
<organism evidence="1">
    <name type="scientific">viral metagenome</name>
    <dbReference type="NCBI Taxonomy" id="1070528"/>
    <lineage>
        <taxon>unclassified sequences</taxon>
        <taxon>metagenomes</taxon>
        <taxon>organismal metagenomes</taxon>
    </lineage>
</organism>
<evidence type="ECO:0000313" key="1">
    <source>
        <dbReference type="EMBL" id="QHT02390.1"/>
    </source>
</evidence>
<dbReference type="GO" id="GO:0003676">
    <property type="term" value="F:nucleic acid binding"/>
    <property type="evidence" value="ECO:0007669"/>
    <property type="project" value="InterPro"/>
</dbReference>
<dbReference type="EMBL" id="MN739393">
    <property type="protein sequence ID" value="QHT02390.1"/>
    <property type="molecule type" value="Genomic_DNA"/>
</dbReference>